<feature type="region of interest" description="Disordered" evidence="1">
    <location>
        <begin position="1"/>
        <end position="45"/>
    </location>
</feature>
<evidence type="ECO:0000313" key="2">
    <source>
        <dbReference type="EMBL" id="MED6215906.1"/>
    </source>
</evidence>
<feature type="compositionally biased region" description="Polar residues" evidence="1">
    <location>
        <begin position="31"/>
        <end position="42"/>
    </location>
</feature>
<dbReference type="Proteomes" id="UP001341840">
    <property type="component" value="Unassembled WGS sequence"/>
</dbReference>
<protein>
    <submittedName>
        <fullName evidence="2">Uncharacterized protein</fullName>
    </submittedName>
</protein>
<gene>
    <name evidence="2" type="ORF">PIB30_002594</name>
</gene>
<organism evidence="2 3">
    <name type="scientific">Stylosanthes scabra</name>
    <dbReference type="NCBI Taxonomy" id="79078"/>
    <lineage>
        <taxon>Eukaryota</taxon>
        <taxon>Viridiplantae</taxon>
        <taxon>Streptophyta</taxon>
        <taxon>Embryophyta</taxon>
        <taxon>Tracheophyta</taxon>
        <taxon>Spermatophyta</taxon>
        <taxon>Magnoliopsida</taxon>
        <taxon>eudicotyledons</taxon>
        <taxon>Gunneridae</taxon>
        <taxon>Pentapetalae</taxon>
        <taxon>rosids</taxon>
        <taxon>fabids</taxon>
        <taxon>Fabales</taxon>
        <taxon>Fabaceae</taxon>
        <taxon>Papilionoideae</taxon>
        <taxon>50 kb inversion clade</taxon>
        <taxon>dalbergioids sensu lato</taxon>
        <taxon>Dalbergieae</taxon>
        <taxon>Pterocarpus clade</taxon>
        <taxon>Stylosanthes</taxon>
    </lineage>
</organism>
<comment type="caution">
    <text evidence="2">The sequence shown here is derived from an EMBL/GenBank/DDBJ whole genome shotgun (WGS) entry which is preliminary data.</text>
</comment>
<sequence>MLLNVSITRNEGEQQPWSRGAGGSEVGVEWSQDTRGDSNASGGDNVDVDAIGCTCPEKNIGVVEAAFSALSSAWQTQEKKLAATAKEPSKPII</sequence>
<feature type="compositionally biased region" description="Polar residues" evidence="1">
    <location>
        <begin position="1"/>
        <end position="17"/>
    </location>
</feature>
<reference evidence="2 3" key="1">
    <citation type="journal article" date="2023" name="Plants (Basel)">
        <title>Bridging the Gap: Combining Genomics and Transcriptomics Approaches to Understand Stylosanthes scabra, an Orphan Legume from the Brazilian Caatinga.</title>
        <authorList>
            <person name="Ferreira-Neto J.R.C."/>
            <person name="da Silva M.D."/>
            <person name="Binneck E."/>
            <person name="de Melo N.F."/>
            <person name="da Silva R.H."/>
            <person name="de Melo A.L.T.M."/>
            <person name="Pandolfi V."/>
            <person name="Bustamante F.O."/>
            <person name="Brasileiro-Vidal A.C."/>
            <person name="Benko-Iseppon A.M."/>
        </authorList>
    </citation>
    <scope>NUCLEOTIDE SEQUENCE [LARGE SCALE GENOMIC DNA]</scope>
    <source>
        <tissue evidence="2">Leaves</tissue>
    </source>
</reference>
<evidence type="ECO:0000256" key="1">
    <source>
        <dbReference type="SAM" id="MobiDB-lite"/>
    </source>
</evidence>
<dbReference type="EMBL" id="JASCZI010271865">
    <property type="protein sequence ID" value="MED6215906.1"/>
    <property type="molecule type" value="Genomic_DNA"/>
</dbReference>
<evidence type="ECO:0000313" key="3">
    <source>
        <dbReference type="Proteomes" id="UP001341840"/>
    </source>
</evidence>
<name>A0ABU6Z2A7_9FABA</name>
<keyword evidence="3" id="KW-1185">Reference proteome</keyword>
<proteinExistence type="predicted"/>
<accession>A0ABU6Z2A7</accession>